<dbReference type="Proteomes" id="UP000790347">
    <property type="component" value="Unassembled WGS sequence"/>
</dbReference>
<dbReference type="AlphaFoldDB" id="A0A922IF48"/>
<proteinExistence type="predicted"/>
<sequence length="282" mass="33231">MEEARYDIFLPNDRVKICGYSDSAKLKGKNFKPKGTTASNIVNIYATIPSCKLTPKFHKILHYWENALEFGPIYRHSSYKYERFHQLNKRSISTSKNMKNPSYSMKFEFFCRLIEIFPEWLTDPPEIFYFYDLVRRMIVLIFTEPTESELKELQTLVKSFKQEIRKYDLITPKTHFLSHYPSLIEFYGCLTIFSTMAWERKHRMLKVLMQHSKNFKNVAKTLMILHKAKLACESISKPNEWPLDKNIVRQINDEKSNFILAKCFIKIGNKIMSIGGDIGHGI</sequence>
<dbReference type="EMBL" id="ASGP02000001">
    <property type="protein sequence ID" value="KAH9529798.1"/>
    <property type="molecule type" value="Genomic_DNA"/>
</dbReference>
<protein>
    <submittedName>
        <fullName evidence="1">Uncharacterized protein</fullName>
    </submittedName>
</protein>
<comment type="caution">
    <text evidence="1">The sequence shown here is derived from an EMBL/GenBank/DDBJ whole genome shotgun (WGS) entry which is preliminary data.</text>
</comment>
<evidence type="ECO:0000313" key="1">
    <source>
        <dbReference type="EMBL" id="KAH9529798.1"/>
    </source>
</evidence>
<evidence type="ECO:0000313" key="2">
    <source>
        <dbReference type="Proteomes" id="UP000790347"/>
    </source>
</evidence>
<accession>A0A922IF48</accession>
<reference evidence="1" key="2">
    <citation type="journal article" date="2022" name="Res Sq">
        <title>Comparative Genomics Reveals Insights into the Divergent Evolution of Astigmatic Mites and Household Pest Adaptations.</title>
        <authorList>
            <person name="Xiong Q."/>
            <person name="Wan A.T.-Y."/>
            <person name="Liu X.-Y."/>
            <person name="Fung C.S.-H."/>
            <person name="Xiao X."/>
            <person name="Malainual N."/>
            <person name="Hou J."/>
            <person name="Wang L."/>
            <person name="Wang M."/>
            <person name="Yang K."/>
            <person name="Cui Y."/>
            <person name="Leung E."/>
            <person name="Nong W."/>
            <person name="Shin S.-K."/>
            <person name="Au S."/>
            <person name="Jeong K.Y."/>
            <person name="Chew F.T."/>
            <person name="Hui J."/>
            <person name="Leung T.F."/>
            <person name="Tungtrongchitr A."/>
            <person name="Zhong N."/>
            <person name="Liu Z."/>
            <person name="Tsui S."/>
        </authorList>
    </citation>
    <scope>NUCLEOTIDE SEQUENCE</scope>
    <source>
        <strain evidence="1">Derf</strain>
        <tissue evidence="1">Whole organism</tissue>
    </source>
</reference>
<name>A0A922IF48_DERFA</name>
<reference evidence="1" key="1">
    <citation type="submission" date="2013-05" db="EMBL/GenBank/DDBJ databases">
        <authorList>
            <person name="Yim A.K.Y."/>
            <person name="Chan T.F."/>
            <person name="Ji K.M."/>
            <person name="Liu X.Y."/>
            <person name="Zhou J.W."/>
            <person name="Li R.Q."/>
            <person name="Yang K.Y."/>
            <person name="Li J."/>
            <person name="Li M."/>
            <person name="Law P.T.W."/>
            <person name="Wu Y.L."/>
            <person name="Cai Z.L."/>
            <person name="Qin H."/>
            <person name="Bao Y."/>
            <person name="Leung R.K.K."/>
            <person name="Ng P.K.S."/>
            <person name="Zou J."/>
            <person name="Zhong X.J."/>
            <person name="Ran P.X."/>
            <person name="Zhong N.S."/>
            <person name="Liu Z.G."/>
            <person name="Tsui S.K.W."/>
        </authorList>
    </citation>
    <scope>NUCLEOTIDE SEQUENCE</scope>
    <source>
        <strain evidence="1">Derf</strain>
        <tissue evidence="1">Whole organism</tissue>
    </source>
</reference>
<organism evidence="1 2">
    <name type="scientific">Dermatophagoides farinae</name>
    <name type="common">American house dust mite</name>
    <dbReference type="NCBI Taxonomy" id="6954"/>
    <lineage>
        <taxon>Eukaryota</taxon>
        <taxon>Metazoa</taxon>
        <taxon>Ecdysozoa</taxon>
        <taxon>Arthropoda</taxon>
        <taxon>Chelicerata</taxon>
        <taxon>Arachnida</taxon>
        <taxon>Acari</taxon>
        <taxon>Acariformes</taxon>
        <taxon>Sarcoptiformes</taxon>
        <taxon>Astigmata</taxon>
        <taxon>Psoroptidia</taxon>
        <taxon>Analgoidea</taxon>
        <taxon>Pyroglyphidae</taxon>
        <taxon>Dermatophagoidinae</taxon>
        <taxon>Dermatophagoides</taxon>
    </lineage>
</organism>
<gene>
    <name evidence="1" type="ORF">DERF_003661</name>
</gene>
<keyword evidence="2" id="KW-1185">Reference proteome</keyword>